<feature type="compositionally biased region" description="Basic and acidic residues" evidence="2">
    <location>
        <begin position="487"/>
        <end position="498"/>
    </location>
</feature>
<feature type="region of interest" description="Disordered" evidence="2">
    <location>
        <begin position="388"/>
        <end position="454"/>
    </location>
</feature>
<dbReference type="Proteomes" id="UP000307169">
    <property type="component" value="Unassembled WGS sequence"/>
</dbReference>
<dbReference type="EMBL" id="SPRH01000035">
    <property type="protein sequence ID" value="TIB98749.1"/>
    <property type="molecule type" value="Genomic_DNA"/>
</dbReference>
<protein>
    <recommendedName>
        <fullName evidence="3">GYF domain-containing protein</fullName>
    </recommendedName>
</protein>
<sequence length="812" mass="88255">MSYSKTELIETYKNLDIVAPDNIADSVLLSATKQTPANLSTKVPPTGQLNSHLKKRVSNNQKKQKTPSKPDWDNHSGWASRFKKSDDLFNKRPTKESVTSPNPTGLNNRHKKPPLEKEDSTAPVSSVLGSLALDADDELPAQLKNKLAPELPSSTPMSRVASSQGQHQATDWVYRDPSGNVQGPFKADLMQEWFLGSYFPSDLLVRRVDRDNFTPLQELLASVQDKSAPFHSAPLPAAPPALNVNALNQRFNASPVVSNASPAVDLLSPQATQSPLAGRLQQEGLYHPQPQVQRLANWDSRTSSPAASPFGRPLWGPNSPSVDVPDQHSREEFLMALRHRELLEQQAAQAQFIQQQMLQQQQQQQQHQEQLHHELELQRAWELQQQAQAEAQKQAQEQLDNTQTKDEADISVQVEAPESTIASVTEDGVMSPMKTPEPIPAVPTPQPSQKTVRGGVNVISQAELERVQRMSKQEGPVGKMGVSLSDVIDKQQQQHEEGEFAQPKKAAPAPWAPQEQGEKATAAPSLKEIQEAEARQSQARKQAQQAQRAAISQSQNASARIDDIVPGTLNWGLAGSAPQAAPAPQPTGPAWGGSNLNQKKTLRQIQEEEEAREREAQRKKMVASAQAASATRGYAASAQRTTAPSAGGAWTVVGQSNGAKPAPTAPAPAPVPAAPKQTTKPAQVPKPAPAVSVPPSIAQGGNVREPGAPSEEFIKWCKGALVGLNGTTPDELLPILLSFDIEKPDLELIQDMIYASSSTMDGRRFAGEFAKKRKEDSKGVSLSSAADIVKQQQAPKTLQETFKVVQKKKKRN</sequence>
<dbReference type="InterPro" id="IPR035445">
    <property type="entry name" value="GYF-like_dom_sf"/>
</dbReference>
<feature type="compositionally biased region" description="Polar residues" evidence="2">
    <location>
        <begin position="96"/>
        <end position="107"/>
    </location>
</feature>
<organism evidence="5 6">
    <name type="scientific">Wallemia mellicola</name>
    <dbReference type="NCBI Taxonomy" id="1708541"/>
    <lineage>
        <taxon>Eukaryota</taxon>
        <taxon>Fungi</taxon>
        <taxon>Dikarya</taxon>
        <taxon>Basidiomycota</taxon>
        <taxon>Wallemiomycotina</taxon>
        <taxon>Wallemiomycetes</taxon>
        <taxon>Wallemiales</taxon>
        <taxon>Wallemiaceae</taxon>
        <taxon>Wallemia</taxon>
    </lineage>
</organism>
<feature type="compositionally biased region" description="Low complexity" evidence="2">
    <location>
        <begin position="535"/>
        <end position="559"/>
    </location>
</feature>
<feature type="coiled-coil region" evidence="1">
    <location>
        <begin position="343"/>
        <end position="378"/>
    </location>
</feature>
<name>A0A4T0NNC6_9BASI</name>
<dbReference type="AlphaFoldDB" id="A0A4T0NNC6"/>
<evidence type="ECO:0000313" key="6">
    <source>
        <dbReference type="Proteomes" id="UP000307169"/>
    </source>
</evidence>
<feature type="compositionally biased region" description="Pro residues" evidence="2">
    <location>
        <begin position="435"/>
        <end position="446"/>
    </location>
</feature>
<evidence type="ECO:0000313" key="7">
    <source>
        <dbReference type="Proteomes" id="UP000310685"/>
    </source>
</evidence>
<proteinExistence type="predicted"/>
<evidence type="ECO:0000259" key="3">
    <source>
        <dbReference type="PROSITE" id="PS50829"/>
    </source>
</evidence>
<dbReference type="EMBL" id="SPRC01000033">
    <property type="protein sequence ID" value="TIB77566.1"/>
    <property type="molecule type" value="Genomic_DNA"/>
</dbReference>
<dbReference type="PANTHER" id="PTHR14445:SF36">
    <property type="entry name" value="FI03272P-RELATED"/>
    <property type="match status" value="1"/>
</dbReference>
<feature type="region of interest" description="Disordered" evidence="2">
    <location>
        <begin position="33"/>
        <end position="123"/>
    </location>
</feature>
<dbReference type="Pfam" id="PF02213">
    <property type="entry name" value="GYF"/>
    <property type="match status" value="1"/>
</dbReference>
<feature type="compositionally biased region" description="Basic and acidic residues" evidence="2">
    <location>
        <begin position="83"/>
        <end position="95"/>
    </location>
</feature>
<feature type="compositionally biased region" description="Basic residues" evidence="2">
    <location>
        <begin position="52"/>
        <end position="66"/>
    </location>
</feature>
<dbReference type="SMART" id="SM00444">
    <property type="entry name" value="GYF"/>
    <property type="match status" value="1"/>
</dbReference>
<dbReference type="GO" id="GO:0005829">
    <property type="term" value="C:cytosol"/>
    <property type="evidence" value="ECO:0007669"/>
    <property type="project" value="TreeGrafter"/>
</dbReference>
<feature type="region of interest" description="Disordered" evidence="2">
    <location>
        <begin position="468"/>
        <end position="707"/>
    </location>
</feature>
<evidence type="ECO:0000313" key="4">
    <source>
        <dbReference type="EMBL" id="TIB77566.1"/>
    </source>
</evidence>
<dbReference type="InterPro" id="IPR051640">
    <property type="entry name" value="GRB10-interact_GYF"/>
</dbReference>
<dbReference type="PANTHER" id="PTHR14445">
    <property type="entry name" value="GRB10 INTERACTING GYF PROTEIN"/>
    <property type="match status" value="1"/>
</dbReference>
<feature type="region of interest" description="Disordered" evidence="2">
    <location>
        <begin position="298"/>
        <end position="326"/>
    </location>
</feature>
<dbReference type="Gene3D" id="3.30.1490.40">
    <property type="match status" value="1"/>
</dbReference>
<dbReference type="SUPFAM" id="SSF55277">
    <property type="entry name" value="GYF domain"/>
    <property type="match status" value="1"/>
</dbReference>
<evidence type="ECO:0000256" key="2">
    <source>
        <dbReference type="SAM" id="MobiDB-lite"/>
    </source>
</evidence>
<feature type="compositionally biased region" description="Low complexity" evidence="2">
    <location>
        <begin position="501"/>
        <end position="514"/>
    </location>
</feature>
<feature type="compositionally biased region" description="Pro residues" evidence="2">
    <location>
        <begin position="663"/>
        <end position="673"/>
    </location>
</feature>
<reference evidence="6 7" key="1">
    <citation type="submission" date="2019-03" db="EMBL/GenBank/DDBJ databases">
        <title>Sequencing 25 genomes of Wallemia mellicola.</title>
        <authorList>
            <person name="Gostincar C."/>
        </authorList>
    </citation>
    <scope>NUCLEOTIDE SEQUENCE [LARGE SCALE GENOMIC DNA]</scope>
    <source>
        <strain evidence="5 6">EXF-1262</strain>
        <strain evidence="4 7">EXF-6152</strain>
    </source>
</reference>
<evidence type="ECO:0000256" key="1">
    <source>
        <dbReference type="SAM" id="Coils"/>
    </source>
</evidence>
<gene>
    <name evidence="5" type="ORF">E3Q17_02897</name>
    <name evidence="4" type="ORF">E3Q22_03025</name>
</gene>
<evidence type="ECO:0000313" key="5">
    <source>
        <dbReference type="EMBL" id="TIB98749.1"/>
    </source>
</evidence>
<comment type="caution">
    <text evidence="5">The sequence shown here is derived from an EMBL/GenBank/DDBJ whole genome shotgun (WGS) entry which is preliminary data.</text>
</comment>
<feature type="compositionally biased region" description="Polar residues" evidence="2">
    <location>
        <begin position="33"/>
        <end position="51"/>
    </location>
</feature>
<feature type="compositionally biased region" description="Low complexity" evidence="2">
    <location>
        <begin position="674"/>
        <end position="699"/>
    </location>
</feature>
<dbReference type="Proteomes" id="UP000310685">
    <property type="component" value="Unassembled WGS sequence"/>
</dbReference>
<dbReference type="PROSITE" id="PS50829">
    <property type="entry name" value="GYF"/>
    <property type="match status" value="1"/>
</dbReference>
<accession>A0A4T0NNC6</accession>
<dbReference type="InterPro" id="IPR003169">
    <property type="entry name" value="GYF"/>
</dbReference>
<feature type="compositionally biased region" description="Low complexity" evidence="2">
    <location>
        <begin position="388"/>
        <end position="399"/>
    </location>
</feature>
<keyword evidence="1" id="KW-0175">Coiled coil</keyword>
<feature type="compositionally biased region" description="Low complexity" evidence="2">
    <location>
        <begin position="623"/>
        <end position="638"/>
    </location>
</feature>
<feature type="domain" description="GYF" evidence="3">
    <location>
        <begin position="169"/>
        <end position="217"/>
    </location>
</feature>